<sequence length="186" mass="19802">MDRTFTGEEFRQALSTDTVTVPLTLTGMAKAADAADAIEFALGTACKDWTTIPVPLIDHVEPLQHVPCDDHAHPLVRLTLKDTGTPEFTVLTSLLRATRQQASPCGSPPRQAGHSEPVSRRPAPAEPTAAGTRAADCLDGDTKCDANGVCWGCCAGDWFNIGRCVFGLTYGCNGVRYNAVSCWPIG</sequence>
<evidence type="ECO:0000313" key="2">
    <source>
        <dbReference type="EMBL" id="RKN77336.1"/>
    </source>
</evidence>
<proteinExistence type="predicted"/>
<protein>
    <submittedName>
        <fullName evidence="2">Uncharacterized protein</fullName>
    </submittedName>
</protein>
<keyword evidence="3" id="KW-1185">Reference proteome</keyword>
<dbReference type="AlphaFoldDB" id="A0A3B0C1B2"/>
<feature type="region of interest" description="Disordered" evidence="1">
    <location>
        <begin position="100"/>
        <end position="128"/>
    </location>
</feature>
<accession>A0A3B0C1B2</accession>
<name>A0A3B0C1B2_9ACTN</name>
<organism evidence="2 3">
    <name type="scientific">Streptomyces klenkii</name>
    <dbReference type="NCBI Taxonomy" id="1420899"/>
    <lineage>
        <taxon>Bacteria</taxon>
        <taxon>Bacillati</taxon>
        <taxon>Actinomycetota</taxon>
        <taxon>Actinomycetes</taxon>
        <taxon>Kitasatosporales</taxon>
        <taxon>Streptomycetaceae</taxon>
        <taxon>Streptomyces</taxon>
    </lineage>
</organism>
<dbReference type="Proteomes" id="UP000270343">
    <property type="component" value="Unassembled WGS sequence"/>
</dbReference>
<comment type="caution">
    <text evidence="2">The sequence shown here is derived from an EMBL/GenBank/DDBJ whole genome shotgun (WGS) entry which is preliminary data.</text>
</comment>
<dbReference type="RefSeq" id="WP_120752951.1">
    <property type="nucleotide sequence ID" value="NZ_JBFADQ010000052.1"/>
</dbReference>
<gene>
    <name evidence="2" type="ORF">D7231_00925</name>
</gene>
<dbReference type="EMBL" id="RBAM01000001">
    <property type="protein sequence ID" value="RKN77336.1"/>
    <property type="molecule type" value="Genomic_DNA"/>
</dbReference>
<reference evidence="2 3" key="1">
    <citation type="journal article" date="2015" name="Antonie Van Leeuwenhoek">
        <title>Streptomyces klenkii sp. nov., isolated from deep marine sediment.</title>
        <authorList>
            <person name="Veyisoglu A."/>
            <person name="Sahin N."/>
        </authorList>
    </citation>
    <scope>NUCLEOTIDE SEQUENCE [LARGE SCALE GENOMIC DNA]</scope>
    <source>
        <strain evidence="2 3">KCTC 29202</strain>
    </source>
</reference>
<evidence type="ECO:0000313" key="3">
    <source>
        <dbReference type="Proteomes" id="UP000270343"/>
    </source>
</evidence>
<dbReference type="OrthoDB" id="4166677at2"/>
<evidence type="ECO:0000256" key="1">
    <source>
        <dbReference type="SAM" id="MobiDB-lite"/>
    </source>
</evidence>